<organism evidence="1 2">
    <name type="scientific">Galerina marginata (strain CBS 339.88)</name>
    <dbReference type="NCBI Taxonomy" id="685588"/>
    <lineage>
        <taxon>Eukaryota</taxon>
        <taxon>Fungi</taxon>
        <taxon>Dikarya</taxon>
        <taxon>Basidiomycota</taxon>
        <taxon>Agaricomycotina</taxon>
        <taxon>Agaricomycetes</taxon>
        <taxon>Agaricomycetidae</taxon>
        <taxon>Agaricales</taxon>
        <taxon>Agaricineae</taxon>
        <taxon>Strophariaceae</taxon>
        <taxon>Galerina</taxon>
    </lineage>
</organism>
<evidence type="ECO:0000313" key="1">
    <source>
        <dbReference type="EMBL" id="KDR68454.1"/>
    </source>
</evidence>
<dbReference type="HOGENOM" id="CLU_175714_0_0_1"/>
<dbReference type="Proteomes" id="UP000027222">
    <property type="component" value="Unassembled WGS sequence"/>
</dbReference>
<name>A0A067SLA3_GALM3</name>
<dbReference type="OrthoDB" id="3983163at2759"/>
<dbReference type="AlphaFoldDB" id="A0A067SLA3"/>
<sequence length="103" mass="11641">MKSGPTTSTETKSECIIAEILQHTCQLKTARNGSQSIHCFPIPRILKICPGRPAVEITKFVNINHKNGEIELPSNLNLDTIKARPWKEVTRYDTEQKDEPLVE</sequence>
<dbReference type="InterPro" id="IPR024645">
    <property type="entry name" value="Mitochondr_Som1"/>
</dbReference>
<reference evidence="2" key="1">
    <citation type="journal article" date="2014" name="Proc. Natl. Acad. Sci. U.S.A.">
        <title>Extensive sampling of basidiomycete genomes demonstrates inadequacy of the white-rot/brown-rot paradigm for wood decay fungi.</title>
        <authorList>
            <person name="Riley R."/>
            <person name="Salamov A.A."/>
            <person name="Brown D.W."/>
            <person name="Nagy L.G."/>
            <person name="Floudas D."/>
            <person name="Held B.W."/>
            <person name="Levasseur A."/>
            <person name="Lombard V."/>
            <person name="Morin E."/>
            <person name="Otillar R."/>
            <person name="Lindquist E.A."/>
            <person name="Sun H."/>
            <person name="LaButti K.M."/>
            <person name="Schmutz J."/>
            <person name="Jabbour D."/>
            <person name="Luo H."/>
            <person name="Baker S.E."/>
            <person name="Pisabarro A.G."/>
            <person name="Walton J.D."/>
            <person name="Blanchette R.A."/>
            <person name="Henrissat B."/>
            <person name="Martin F."/>
            <person name="Cullen D."/>
            <person name="Hibbett D.S."/>
            <person name="Grigoriev I.V."/>
        </authorList>
    </citation>
    <scope>NUCLEOTIDE SEQUENCE [LARGE SCALE GENOMIC DNA]</scope>
    <source>
        <strain evidence="2">CBS 339.88</strain>
    </source>
</reference>
<evidence type="ECO:0000313" key="2">
    <source>
        <dbReference type="Proteomes" id="UP000027222"/>
    </source>
</evidence>
<protein>
    <submittedName>
        <fullName evidence="1">Uncharacterized protein</fullName>
    </submittedName>
</protein>
<dbReference type="Pfam" id="PF11093">
    <property type="entry name" value="Mitochondr_Som1"/>
    <property type="match status" value="1"/>
</dbReference>
<gene>
    <name evidence="1" type="ORF">GALMADRAFT_257187</name>
</gene>
<dbReference type="GO" id="GO:0042720">
    <property type="term" value="C:mitochondrial inner membrane peptidase complex"/>
    <property type="evidence" value="ECO:0007669"/>
    <property type="project" value="InterPro"/>
</dbReference>
<keyword evidence="2" id="KW-1185">Reference proteome</keyword>
<accession>A0A067SLA3</accession>
<proteinExistence type="predicted"/>
<dbReference type="EMBL" id="KL142408">
    <property type="protein sequence ID" value="KDR68454.1"/>
    <property type="molecule type" value="Genomic_DNA"/>
</dbReference>